<organism evidence="2 3">
    <name type="scientific">Promethearchaeum syntrophicum</name>
    <dbReference type="NCBI Taxonomy" id="2594042"/>
    <lineage>
        <taxon>Archaea</taxon>
        <taxon>Promethearchaeati</taxon>
        <taxon>Promethearchaeota</taxon>
        <taxon>Promethearchaeia</taxon>
        <taxon>Promethearchaeales</taxon>
        <taxon>Promethearchaeaceae</taxon>
        <taxon>Promethearchaeum</taxon>
    </lineage>
</organism>
<dbReference type="InterPro" id="IPR003779">
    <property type="entry name" value="CMD-like"/>
</dbReference>
<dbReference type="SUPFAM" id="SSF69118">
    <property type="entry name" value="AhpD-like"/>
    <property type="match status" value="1"/>
</dbReference>
<dbReference type="AlphaFoldDB" id="A0A5B9D950"/>
<dbReference type="OrthoDB" id="111898at2157"/>
<dbReference type="InterPro" id="IPR004675">
    <property type="entry name" value="AhpD_core"/>
</dbReference>
<dbReference type="GeneID" id="41329353"/>
<dbReference type="Proteomes" id="UP000321408">
    <property type="component" value="Chromosome"/>
</dbReference>
<dbReference type="KEGG" id="psyt:DSAG12_01361"/>
<dbReference type="GO" id="GO:0051920">
    <property type="term" value="F:peroxiredoxin activity"/>
    <property type="evidence" value="ECO:0007669"/>
    <property type="project" value="InterPro"/>
</dbReference>
<dbReference type="PANTHER" id="PTHR33930:SF2">
    <property type="entry name" value="BLR3452 PROTEIN"/>
    <property type="match status" value="1"/>
</dbReference>
<evidence type="ECO:0000259" key="1">
    <source>
        <dbReference type="Pfam" id="PF02627"/>
    </source>
</evidence>
<feature type="domain" description="Carboxymuconolactone decarboxylase-like" evidence="1">
    <location>
        <begin position="27"/>
        <end position="99"/>
    </location>
</feature>
<evidence type="ECO:0000313" key="3">
    <source>
        <dbReference type="Proteomes" id="UP000321408"/>
    </source>
</evidence>
<protein>
    <submittedName>
        <fullName evidence="2">Carboxymuconolactone decarboxylase family protein</fullName>
    </submittedName>
</protein>
<accession>A0A5B9D950</accession>
<keyword evidence="3" id="KW-1185">Reference proteome</keyword>
<gene>
    <name evidence="2" type="ORF">DSAG12_01361</name>
</gene>
<dbReference type="RefSeq" id="WP_147662440.1">
    <property type="nucleotide sequence ID" value="NZ_CP042905.2"/>
</dbReference>
<reference evidence="2 3" key="1">
    <citation type="journal article" date="2020" name="Nature">
        <title>Isolation of an archaeon at the prokaryote-eukaryote interface.</title>
        <authorList>
            <person name="Imachi H."/>
            <person name="Nobu M.K."/>
            <person name="Nakahara N."/>
            <person name="Morono Y."/>
            <person name="Ogawara M."/>
            <person name="Takaki Y."/>
            <person name="Takano Y."/>
            <person name="Uematsu K."/>
            <person name="Ikuta T."/>
            <person name="Ito M."/>
            <person name="Matsui Y."/>
            <person name="Miyazaki M."/>
            <person name="Murata K."/>
            <person name="Saito Y."/>
            <person name="Sakai S."/>
            <person name="Song C."/>
            <person name="Tasumi E."/>
            <person name="Yamanaka Y."/>
            <person name="Yamaguchi T."/>
            <person name="Kamagata Y."/>
            <person name="Tamaki H."/>
            <person name="Takai K."/>
        </authorList>
    </citation>
    <scope>NUCLEOTIDE SEQUENCE [LARGE SCALE GENOMIC DNA]</scope>
    <source>
        <strain evidence="2 3">MK-D1</strain>
    </source>
</reference>
<evidence type="ECO:0000313" key="2">
    <source>
        <dbReference type="EMBL" id="QEE15535.1"/>
    </source>
</evidence>
<sequence length="113" mass="12466">MKSAKALNEEAKKTFNQLNEFNPTAIKGFTKYIHSAEKDGVLSAKMKQIIMVSVSVAQKCEWCIVYHTKKALDFGATRDELLEACMVTGLLGGGPSMMYSGIVINAIEEFQNN</sequence>
<reference evidence="2 3" key="2">
    <citation type="journal article" date="2024" name="Int. J. Syst. Evol. Microbiol.">
        <title>Promethearchaeum syntrophicum gen. nov., sp. nov., an anaerobic, obligately syntrophic archaeon, the first isolate of the lineage 'Asgard' archaea, and proposal of the new archaeal phylum Promethearchaeota phyl. nov. and kingdom Promethearchaeati regn. nov.</title>
        <authorList>
            <person name="Imachi H."/>
            <person name="Nobu M.K."/>
            <person name="Kato S."/>
            <person name="Takaki Y."/>
            <person name="Miyazaki M."/>
            <person name="Miyata M."/>
            <person name="Ogawara M."/>
            <person name="Saito Y."/>
            <person name="Sakai S."/>
            <person name="Tahara Y.O."/>
            <person name="Takano Y."/>
            <person name="Tasumi E."/>
            <person name="Uematsu K."/>
            <person name="Yoshimura T."/>
            <person name="Itoh T."/>
            <person name="Ohkuma M."/>
            <person name="Takai K."/>
        </authorList>
    </citation>
    <scope>NUCLEOTIDE SEQUENCE [LARGE SCALE GENOMIC DNA]</scope>
    <source>
        <strain evidence="2 3">MK-D1</strain>
    </source>
</reference>
<dbReference type="PANTHER" id="PTHR33930">
    <property type="entry name" value="ALKYL HYDROPEROXIDE REDUCTASE AHPD"/>
    <property type="match status" value="1"/>
</dbReference>
<name>A0A5B9D950_9ARCH</name>
<dbReference type="InterPro" id="IPR029032">
    <property type="entry name" value="AhpD-like"/>
</dbReference>
<dbReference type="EMBL" id="CP042905">
    <property type="protein sequence ID" value="QEE15535.1"/>
    <property type="molecule type" value="Genomic_DNA"/>
</dbReference>
<dbReference type="Pfam" id="PF02627">
    <property type="entry name" value="CMD"/>
    <property type="match status" value="1"/>
</dbReference>
<dbReference type="Gene3D" id="1.20.1290.10">
    <property type="entry name" value="AhpD-like"/>
    <property type="match status" value="1"/>
</dbReference>
<proteinExistence type="predicted"/>
<dbReference type="NCBIfam" id="TIGR00778">
    <property type="entry name" value="ahpD_dom"/>
    <property type="match status" value="1"/>
</dbReference>